<gene>
    <name evidence="1" type="ORF">OH76DRAFT_1401470</name>
</gene>
<keyword evidence="2" id="KW-1185">Reference proteome</keyword>
<accession>A0A371DGE5</accession>
<evidence type="ECO:0000313" key="2">
    <source>
        <dbReference type="Proteomes" id="UP000256964"/>
    </source>
</evidence>
<organism evidence="1 2">
    <name type="scientific">Lentinus brumalis</name>
    <dbReference type="NCBI Taxonomy" id="2498619"/>
    <lineage>
        <taxon>Eukaryota</taxon>
        <taxon>Fungi</taxon>
        <taxon>Dikarya</taxon>
        <taxon>Basidiomycota</taxon>
        <taxon>Agaricomycotina</taxon>
        <taxon>Agaricomycetes</taxon>
        <taxon>Polyporales</taxon>
        <taxon>Polyporaceae</taxon>
        <taxon>Lentinus</taxon>
    </lineage>
</organism>
<name>A0A371DGE5_9APHY</name>
<proteinExistence type="predicted"/>
<dbReference type="AlphaFoldDB" id="A0A371DGE5"/>
<dbReference type="EMBL" id="KZ857394">
    <property type="protein sequence ID" value="RDX51583.1"/>
    <property type="molecule type" value="Genomic_DNA"/>
</dbReference>
<reference evidence="1 2" key="1">
    <citation type="journal article" date="2018" name="Biotechnol. Biofuels">
        <title>Integrative visual omics of the white-rot fungus Polyporus brumalis exposes the biotechnological potential of its oxidative enzymes for delignifying raw plant biomass.</title>
        <authorList>
            <person name="Miyauchi S."/>
            <person name="Rancon A."/>
            <person name="Drula E."/>
            <person name="Hage H."/>
            <person name="Chaduli D."/>
            <person name="Favel A."/>
            <person name="Grisel S."/>
            <person name="Henrissat B."/>
            <person name="Herpoel-Gimbert I."/>
            <person name="Ruiz-Duenas F.J."/>
            <person name="Chevret D."/>
            <person name="Hainaut M."/>
            <person name="Lin J."/>
            <person name="Wang M."/>
            <person name="Pangilinan J."/>
            <person name="Lipzen A."/>
            <person name="Lesage-Meessen L."/>
            <person name="Navarro D."/>
            <person name="Riley R."/>
            <person name="Grigoriev I.V."/>
            <person name="Zhou S."/>
            <person name="Raouche S."/>
            <person name="Rosso M.N."/>
        </authorList>
    </citation>
    <scope>NUCLEOTIDE SEQUENCE [LARGE SCALE GENOMIC DNA]</scope>
    <source>
        <strain evidence="1 2">BRFM 1820</strain>
    </source>
</reference>
<evidence type="ECO:0000313" key="1">
    <source>
        <dbReference type="EMBL" id="RDX51583.1"/>
    </source>
</evidence>
<protein>
    <submittedName>
        <fullName evidence="1">Uncharacterized protein</fullName>
    </submittedName>
</protein>
<dbReference type="Proteomes" id="UP000256964">
    <property type="component" value="Unassembled WGS sequence"/>
</dbReference>
<sequence>MVFRLLAVKLTSGRSPPNCGLKLNFPKQPPHSLKLVVVDLDGADGLGASFQLLIAQGPDH</sequence>